<feature type="region of interest" description="Disordered" evidence="1">
    <location>
        <begin position="1"/>
        <end position="56"/>
    </location>
</feature>
<dbReference type="Proteomes" id="UP001558652">
    <property type="component" value="Unassembled WGS sequence"/>
</dbReference>
<comment type="caution">
    <text evidence="2">The sequence shown here is derived from an EMBL/GenBank/DDBJ whole genome shotgun (WGS) entry which is preliminary data.</text>
</comment>
<evidence type="ECO:0000313" key="3">
    <source>
        <dbReference type="Proteomes" id="UP001558652"/>
    </source>
</evidence>
<gene>
    <name evidence="2" type="ORF">AAG570_001095</name>
</gene>
<reference evidence="2 3" key="1">
    <citation type="submission" date="2024-07" db="EMBL/GenBank/DDBJ databases">
        <title>Chromosome-level genome assembly of the water stick insect Ranatra chinensis (Heteroptera: Nepidae).</title>
        <authorList>
            <person name="Liu X."/>
        </authorList>
    </citation>
    <scope>NUCLEOTIDE SEQUENCE [LARGE SCALE GENOMIC DNA]</scope>
    <source>
        <strain evidence="2">Cailab_2021Rc</strain>
        <tissue evidence="2">Muscle</tissue>
    </source>
</reference>
<organism evidence="2 3">
    <name type="scientific">Ranatra chinensis</name>
    <dbReference type="NCBI Taxonomy" id="642074"/>
    <lineage>
        <taxon>Eukaryota</taxon>
        <taxon>Metazoa</taxon>
        <taxon>Ecdysozoa</taxon>
        <taxon>Arthropoda</taxon>
        <taxon>Hexapoda</taxon>
        <taxon>Insecta</taxon>
        <taxon>Pterygota</taxon>
        <taxon>Neoptera</taxon>
        <taxon>Paraneoptera</taxon>
        <taxon>Hemiptera</taxon>
        <taxon>Heteroptera</taxon>
        <taxon>Panheteroptera</taxon>
        <taxon>Nepomorpha</taxon>
        <taxon>Nepidae</taxon>
        <taxon>Ranatrinae</taxon>
        <taxon>Ranatra</taxon>
    </lineage>
</organism>
<dbReference type="EMBL" id="JBFDAA010000010">
    <property type="protein sequence ID" value="KAL1124469.1"/>
    <property type="molecule type" value="Genomic_DNA"/>
</dbReference>
<protein>
    <submittedName>
        <fullName evidence="2">Uncharacterized protein</fullName>
    </submittedName>
</protein>
<evidence type="ECO:0000256" key="1">
    <source>
        <dbReference type="SAM" id="MobiDB-lite"/>
    </source>
</evidence>
<feature type="compositionally biased region" description="Polar residues" evidence="1">
    <location>
        <begin position="9"/>
        <end position="21"/>
    </location>
</feature>
<evidence type="ECO:0000313" key="2">
    <source>
        <dbReference type="EMBL" id="KAL1124469.1"/>
    </source>
</evidence>
<proteinExistence type="predicted"/>
<sequence>MASKRRNMFQKNKMQETTENGSLAAPLHHETKKTPQETKHTKNIKKEEPDNDEPFIFKAKPVPVSTYVKDGNNAMNSTRLAKSSVLPNGKRIKIESESLGGTIYDRSTQMMRRKEEKIEKVRLLFCVVVFNEDKLRKLCGENLKP</sequence>
<feature type="compositionally biased region" description="Basic and acidic residues" evidence="1">
    <location>
        <begin position="27"/>
        <end position="48"/>
    </location>
</feature>
<keyword evidence="3" id="KW-1185">Reference proteome</keyword>
<name>A0ABD0YZ17_9HEMI</name>
<accession>A0ABD0YZ17</accession>
<dbReference type="AlphaFoldDB" id="A0ABD0YZ17"/>